<feature type="domain" description="tRNA/rRNA methyltransferase SpoU type" evidence="3">
    <location>
        <begin position="27"/>
        <end position="160"/>
    </location>
</feature>
<proteinExistence type="predicted"/>
<accession>A0A560CI07</accession>
<dbReference type="InterPro" id="IPR029026">
    <property type="entry name" value="tRNA_m1G_MTases_N"/>
</dbReference>
<dbReference type="InterPro" id="IPR001537">
    <property type="entry name" value="SpoU_MeTrfase"/>
</dbReference>
<reference evidence="4 5" key="1">
    <citation type="submission" date="2019-06" db="EMBL/GenBank/DDBJ databases">
        <title>Genomic Encyclopedia of Type Strains, Phase IV (KMG-V): Genome sequencing to study the core and pangenomes of soil and plant-associated prokaryotes.</title>
        <authorList>
            <person name="Whitman W."/>
        </authorList>
    </citation>
    <scope>NUCLEOTIDE SEQUENCE [LARGE SCALE GENOMIC DNA]</scope>
    <source>
        <strain evidence="4 5">BR 11650</strain>
    </source>
</reference>
<dbReference type="EMBL" id="VITH01000005">
    <property type="protein sequence ID" value="TWA84474.1"/>
    <property type="molecule type" value="Genomic_DNA"/>
</dbReference>
<dbReference type="Proteomes" id="UP000318529">
    <property type="component" value="Unassembled WGS sequence"/>
</dbReference>
<dbReference type="GO" id="GO:0003723">
    <property type="term" value="F:RNA binding"/>
    <property type="evidence" value="ECO:0007669"/>
    <property type="project" value="InterPro"/>
</dbReference>
<dbReference type="Gene3D" id="3.40.1280.10">
    <property type="match status" value="1"/>
</dbReference>
<comment type="caution">
    <text evidence="4">The sequence shown here is derived from an EMBL/GenBank/DDBJ whole genome shotgun (WGS) entry which is preliminary data.</text>
</comment>
<keyword evidence="2" id="KW-0808">Transferase</keyword>
<organism evidence="4 5">
    <name type="scientific">Azospirillum brasilense</name>
    <dbReference type="NCBI Taxonomy" id="192"/>
    <lineage>
        <taxon>Bacteria</taxon>
        <taxon>Pseudomonadati</taxon>
        <taxon>Pseudomonadota</taxon>
        <taxon>Alphaproteobacteria</taxon>
        <taxon>Rhodospirillales</taxon>
        <taxon>Azospirillaceae</taxon>
        <taxon>Azospirillum</taxon>
    </lineage>
</organism>
<dbReference type="SUPFAM" id="SSF75217">
    <property type="entry name" value="alpha/beta knot"/>
    <property type="match status" value="1"/>
</dbReference>
<dbReference type="Pfam" id="PF00588">
    <property type="entry name" value="SpoU_methylase"/>
    <property type="match status" value="1"/>
</dbReference>
<dbReference type="GO" id="GO:0008173">
    <property type="term" value="F:RNA methyltransferase activity"/>
    <property type="evidence" value="ECO:0007669"/>
    <property type="project" value="InterPro"/>
</dbReference>
<dbReference type="GO" id="GO:0032259">
    <property type="term" value="P:methylation"/>
    <property type="evidence" value="ECO:0007669"/>
    <property type="project" value="UniProtKB-KW"/>
</dbReference>
<dbReference type="AlphaFoldDB" id="A0A560CI07"/>
<dbReference type="InterPro" id="IPR051259">
    <property type="entry name" value="rRNA_Methyltransferase"/>
</dbReference>
<keyword evidence="1 4" id="KW-0489">Methyltransferase</keyword>
<dbReference type="InterPro" id="IPR029028">
    <property type="entry name" value="Alpha/beta_knot_MTases"/>
</dbReference>
<sequence length="215" mass="24036">MADSPPIRAMRGPKLRVIVQAMRGYFAIGVERISKPGNVGNLMRSAHAFGASFFFAIDPEPDLHEAHIVDTSGAAEHLPLYVYDRVADLALPKDCQLVGVELTEDAVELPSFRHPTRAAYVLGPERGSLSEPLLERCDFTVKIPMKFCINVGVAGALVMYDRMISLGRFAERPVRVGGPTEPLRDHQHGRQIMRNPERRRRMRGIQKPVVVRDDE</sequence>
<evidence type="ECO:0000259" key="3">
    <source>
        <dbReference type="Pfam" id="PF00588"/>
    </source>
</evidence>
<dbReference type="CDD" id="cd18098">
    <property type="entry name" value="SpoU-like"/>
    <property type="match status" value="1"/>
</dbReference>
<dbReference type="PANTHER" id="PTHR43191:SF7">
    <property type="entry name" value="OBP33PEP LIKE PROTEIN"/>
    <property type="match status" value="1"/>
</dbReference>
<protein>
    <submittedName>
        <fullName evidence="4">SpoU rRNA methylase family protein</fullName>
    </submittedName>
</protein>
<gene>
    <name evidence="4" type="ORF">FBZ83_105355</name>
</gene>
<evidence type="ECO:0000256" key="1">
    <source>
        <dbReference type="ARBA" id="ARBA00022603"/>
    </source>
</evidence>
<name>A0A560CI07_AZOBR</name>
<dbReference type="PANTHER" id="PTHR43191">
    <property type="entry name" value="RRNA METHYLTRANSFERASE 3"/>
    <property type="match status" value="1"/>
</dbReference>
<dbReference type="GO" id="GO:0006396">
    <property type="term" value="P:RNA processing"/>
    <property type="evidence" value="ECO:0007669"/>
    <property type="project" value="InterPro"/>
</dbReference>
<evidence type="ECO:0000313" key="5">
    <source>
        <dbReference type="Proteomes" id="UP000318529"/>
    </source>
</evidence>
<evidence type="ECO:0000256" key="2">
    <source>
        <dbReference type="ARBA" id="ARBA00022679"/>
    </source>
</evidence>
<evidence type="ECO:0000313" key="4">
    <source>
        <dbReference type="EMBL" id="TWA84474.1"/>
    </source>
</evidence>